<accession>A0A0F3H058</accession>
<dbReference type="PATRIC" id="fig|29290.4.peg.361"/>
<dbReference type="Proteomes" id="UP000033423">
    <property type="component" value="Unassembled WGS sequence"/>
</dbReference>
<sequence length="323" mass="36661">MTCIRYGRKFRLEKVKPSLIDVRTEAEFDAGIPTTLIQGLLIQFLIKYQIQIQREVRIVDYKEIQYILYDELRLMHYPIAVKFIFDDTELEDFKNNVTYHIPVHPITFCQFEIGPRMKGQTILGTKATLGCASAQYVFGWKPLDDAEIKSHLKYTRDMAQAERFLRTKPRLPEGKLRAFIVSPLADSYFAPDVVHFYCDNMQAYHLVVDYMAAMDVHPLRPSLTMSSSACGGSVFSYNEGTLNMLTACSGSYNSGKTERGEINIMIPGEHIEPVTQRLLDRKKLHGSSSITRPGDLFPGADVCKNCPLIVCVKSKDSKNPPNC</sequence>
<dbReference type="Pfam" id="PF02596">
    <property type="entry name" value="DUF169"/>
    <property type="match status" value="1"/>
</dbReference>
<reference evidence="1 2" key="1">
    <citation type="submission" date="2015-02" db="EMBL/GenBank/DDBJ databases">
        <title>Single-cell genomics of uncultivated deep-branching MTB reveals a conserved set of magnetosome genes.</title>
        <authorList>
            <person name="Kolinko S."/>
            <person name="Richter M."/>
            <person name="Glockner F.O."/>
            <person name="Brachmann A."/>
            <person name="Schuler D."/>
        </authorList>
    </citation>
    <scope>NUCLEOTIDE SEQUENCE [LARGE SCALE GENOMIC DNA]</scope>
    <source>
        <strain evidence="1">TM-1</strain>
    </source>
</reference>
<comment type="caution">
    <text evidence="1">The sequence shown here is derived from an EMBL/GenBank/DDBJ whole genome shotgun (WGS) entry which is preliminary data.</text>
</comment>
<protein>
    <submittedName>
        <fullName evidence="1">Protein containing DUF169</fullName>
    </submittedName>
</protein>
<evidence type="ECO:0000313" key="1">
    <source>
        <dbReference type="EMBL" id="KJU87520.1"/>
    </source>
</evidence>
<proteinExistence type="predicted"/>
<dbReference type="AlphaFoldDB" id="A0A0F3H058"/>
<dbReference type="PANTHER" id="PTHR37954:SF3">
    <property type="entry name" value="DUF169 DOMAIN-CONTAINING PROTEIN"/>
    <property type="match status" value="1"/>
</dbReference>
<keyword evidence="2" id="KW-1185">Reference proteome</keyword>
<organism evidence="1 2">
    <name type="scientific">Candidatus Magnetobacterium bavaricum</name>
    <dbReference type="NCBI Taxonomy" id="29290"/>
    <lineage>
        <taxon>Bacteria</taxon>
        <taxon>Pseudomonadati</taxon>
        <taxon>Nitrospirota</taxon>
        <taxon>Thermodesulfovibrionia</taxon>
        <taxon>Thermodesulfovibrionales</taxon>
        <taxon>Candidatus Magnetobacteriaceae</taxon>
        <taxon>Candidatus Magnetobacterium</taxon>
    </lineage>
</organism>
<gene>
    <name evidence="1" type="ORF">MBAV_000284</name>
</gene>
<dbReference type="EMBL" id="LACI01000132">
    <property type="protein sequence ID" value="KJU87520.1"/>
    <property type="molecule type" value="Genomic_DNA"/>
</dbReference>
<name>A0A0F3H058_9BACT</name>
<dbReference type="InterPro" id="IPR003748">
    <property type="entry name" value="DUF169"/>
</dbReference>
<dbReference type="PANTHER" id="PTHR37954">
    <property type="entry name" value="BLL4979 PROTEIN"/>
    <property type="match status" value="1"/>
</dbReference>
<evidence type="ECO:0000313" key="2">
    <source>
        <dbReference type="Proteomes" id="UP000033423"/>
    </source>
</evidence>